<sequence>MTSTFTRFGEIHNNPNIHYDKTEDQTQLESLWNQFDFIITHDEKLDPNPWELMYTEPIFKGITIEPIVELLIAQSKDRSIIINLIKNIIYELLMGESTTLIKLLRSTILTDDYLNVYKVLTPHESAIHSTADSTPSEPQDIDPVSIKKEINQQIDNLEKSFSGMSQWSSD</sequence>
<dbReference type="GeneID" id="73469635"/>
<accession>A0A8J5QNG7</accession>
<evidence type="ECO:0000313" key="2">
    <source>
        <dbReference type="Proteomes" id="UP000694255"/>
    </source>
</evidence>
<dbReference type="RefSeq" id="XP_049263817.1">
    <property type="nucleotide sequence ID" value="XM_049406625.1"/>
</dbReference>
<dbReference type="Proteomes" id="UP000694255">
    <property type="component" value="Unassembled WGS sequence"/>
</dbReference>
<reference evidence="1 2" key="1">
    <citation type="journal article" date="2021" name="DNA Res.">
        <title>Genome analysis of Candida subhashii reveals its hybrid nature and dual mitochondrial genome conformations.</title>
        <authorList>
            <person name="Mixao V."/>
            <person name="Hegedusova E."/>
            <person name="Saus E."/>
            <person name="Pryszcz L.P."/>
            <person name="Cillingova A."/>
            <person name="Nosek J."/>
            <person name="Gabaldon T."/>
        </authorList>
    </citation>
    <scope>NUCLEOTIDE SEQUENCE [LARGE SCALE GENOMIC DNA]</scope>
    <source>
        <strain evidence="1 2">CBS 10753</strain>
    </source>
</reference>
<dbReference type="EMBL" id="JAGSYN010000125">
    <property type="protein sequence ID" value="KAG7663585.1"/>
    <property type="molecule type" value="Genomic_DNA"/>
</dbReference>
<keyword evidence="2" id="KW-1185">Reference proteome</keyword>
<comment type="caution">
    <text evidence="1">The sequence shown here is derived from an EMBL/GenBank/DDBJ whole genome shotgun (WGS) entry which is preliminary data.</text>
</comment>
<evidence type="ECO:0000313" key="1">
    <source>
        <dbReference type="EMBL" id="KAG7663585.1"/>
    </source>
</evidence>
<proteinExistence type="predicted"/>
<name>A0A8J5QNG7_9ASCO</name>
<organism evidence="1 2">
    <name type="scientific">[Candida] subhashii</name>
    <dbReference type="NCBI Taxonomy" id="561895"/>
    <lineage>
        <taxon>Eukaryota</taxon>
        <taxon>Fungi</taxon>
        <taxon>Dikarya</taxon>
        <taxon>Ascomycota</taxon>
        <taxon>Saccharomycotina</taxon>
        <taxon>Pichiomycetes</taxon>
        <taxon>Debaryomycetaceae</taxon>
        <taxon>Spathaspora</taxon>
    </lineage>
</organism>
<dbReference type="AlphaFoldDB" id="A0A8J5QNG7"/>
<gene>
    <name evidence="1" type="ORF">J8A68_002834</name>
</gene>
<protein>
    <submittedName>
        <fullName evidence="1">ECM39</fullName>
    </submittedName>
</protein>